<dbReference type="Pfam" id="PF12638">
    <property type="entry name" value="Staygreen"/>
    <property type="match status" value="1"/>
</dbReference>
<dbReference type="PANTHER" id="PTHR31750">
    <property type="entry name" value="PROTEIN STAY-GREEN 1, CHLOROPLASTIC-RELATED"/>
    <property type="match status" value="1"/>
</dbReference>
<dbReference type="EMBL" id="JADCLJ010000011">
    <property type="protein sequence ID" value="MBE4907592.1"/>
    <property type="molecule type" value="Genomic_DNA"/>
</dbReference>
<sequence length="152" mass="17946">MSKLNPSKLSVEFRDGATPLFPVCHRRHTLTHSDDTGELYLTIGIQFAYDKINKTMRDEVLGEWVNVHGDWMYYIHLYVDSGEFDQKTVKIRNTIFRRELPLALEAIRYGDQTFFHAYPWQDASPIIVHFLSTSSEYNKVEYWGQFSNYRVN</sequence>
<comment type="caution">
    <text evidence="3">The sequence shown here is derived from an EMBL/GenBank/DDBJ whole genome shotgun (WGS) entry which is preliminary data.</text>
</comment>
<keyword evidence="4" id="KW-1185">Reference proteome</keyword>
<gene>
    <name evidence="3" type="ORF">IMZ08_05880</name>
</gene>
<evidence type="ECO:0000256" key="1">
    <source>
        <dbReference type="ARBA" id="ARBA00022946"/>
    </source>
</evidence>
<reference evidence="3 4" key="1">
    <citation type="submission" date="2020-10" db="EMBL/GenBank/DDBJ databases">
        <title>Bacillus sp. HD4P25, an endophyte from a halophyte.</title>
        <authorList>
            <person name="Sun J.-Q."/>
        </authorList>
    </citation>
    <scope>NUCLEOTIDE SEQUENCE [LARGE SCALE GENOMIC DNA]</scope>
    <source>
        <strain evidence="3 4">YIM 93174</strain>
    </source>
</reference>
<accession>A0ABR9QGH0</accession>
<protein>
    <submittedName>
        <fullName evidence="3">Staygreen family protein</fullName>
    </submittedName>
</protein>
<dbReference type="PANTHER" id="PTHR31750:SF4">
    <property type="entry name" value="LP06106P"/>
    <property type="match status" value="1"/>
</dbReference>
<dbReference type="InterPro" id="IPR024438">
    <property type="entry name" value="Staygreen"/>
</dbReference>
<dbReference type="Proteomes" id="UP001516662">
    <property type="component" value="Unassembled WGS sequence"/>
</dbReference>
<evidence type="ECO:0000259" key="2">
    <source>
        <dbReference type="Pfam" id="PF12638"/>
    </source>
</evidence>
<dbReference type="RefSeq" id="WP_193535065.1">
    <property type="nucleotide sequence ID" value="NZ_JADCLJ010000011.1"/>
</dbReference>
<feature type="domain" description="Staygreen protein" evidence="2">
    <location>
        <begin position="3"/>
        <end position="149"/>
    </location>
</feature>
<organism evidence="3 4">
    <name type="scientific">Litchfieldia luteola</name>
    <dbReference type="NCBI Taxonomy" id="682179"/>
    <lineage>
        <taxon>Bacteria</taxon>
        <taxon>Bacillati</taxon>
        <taxon>Bacillota</taxon>
        <taxon>Bacilli</taxon>
        <taxon>Bacillales</taxon>
        <taxon>Bacillaceae</taxon>
        <taxon>Litchfieldia</taxon>
    </lineage>
</organism>
<name>A0ABR9QGH0_9BACI</name>
<evidence type="ECO:0000313" key="4">
    <source>
        <dbReference type="Proteomes" id="UP001516662"/>
    </source>
</evidence>
<evidence type="ECO:0000313" key="3">
    <source>
        <dbReference type="EMBL" id="MBE4907592.1"/>
    </source>
</evidence>
<proteinExistence type="predicted"/>
<keyword evidence="1" id="KW-0809">Transit peptide</keyword>